<dbReference type="Proteomes" id="UP000257143">
    <property type="component" value="Unassembled WGS sequence"/>
</dbReference>
<proteinExistence type="predicted"/>
<dbReference type="RefSeq" id="WP_115771134.1">
    <property type="nucleotide sequence ID" value="NZ_PIOC01000001.1"/>
</dbReference>
<sequence length="133" mass="15416">MRVILARHAEEGKLKKFFEQNISLDSKAILTSGYVVENHSEIEGCFTLDPVEQDDYWLKQLYITKSAANKLPFLLETILVMAKEKRAKSVYVNSHQPVVDILLDALQFHRQNNTPFVDKHPISKGKWWSYQVP</sequence>
<dbReference type="AlphaFoldDB" id="A0A3D8Q1G1"/>
<organism evidence="1 2">
    <name type="scientific">Oceanobacillus arenosus</name>
    <dbReference type="NCBI Taxonomy" id="1229153"/>
    <lineage>
        <taxon>Bacteria</taxon>
        <taxon>Bacillati</taxon>
        <taxon>Bacillota</taxon>
        <taxon>Bacilli</taxon>
        <taxon>Bacillales</taxon>
        <taxon>Bacillaceae</taxon>
        <taxon>Oceanobacillus</taxon>
    </lineage>
</organism>
<reference evidence="2" key="1">
    <citation type="submission" date="2017-11" db="EMBL/GenBank/DDBJ databases">
        <authorList>
            <person name="Zhu W."/>
        </authorList>
    </citation>
    <scope>NUCLEOTIDE SEQUENCE [LARGE SCALE GENOMIC DNA]</scope>
    <source>
        <strain evidence="2">CAU 1183</strain>
    </source>
</reference>
<protein>
    <submittedName>
        <fullName evidence="1">Uncharacterized protein</fullName>
    </submittedName>
</protein>
<gene>
    <name evidence="1" type="ORF">CWR48_00790</name>
</gene>
<accession>A0A3D8Q1G1</accession>
<dbReference type="EMBL" id="PIOC01000001">
    <property type="protein sequence ID" value="RDW22276.1"/>
    <property type="molecule type" value="Genomic_DNA"/>
</dbReference>
<evidence type="ECO:0000313" key="1">
    <source>
        <dbReference type="EMBL" id="RDW22276.1"/>
    </source>
</evidence>
<keyword evidence="2" id="KW-1185">Reference proteome</keyword>
<name>A0A3D8Q1G1_9BACI</name>
<evidence type="ECO:0000313" key="2">
    <source>
        <dbReference type="Proteomes" id="UP000257143"/>
    </source>
</evidence>
<comment type="caution">
    <text evidence="1">The sequence shown here is derived from an EMBL/GenBank/DDBJ whole genome shotgun (WGS) entry which is preliminary data.</text>
</comment>
<dbReference type="OrthoDB" id="2970403at2"/>